<organism evidence="4">
    <name type="scientific">Anisakis simplex</name>
    <name type="common">Herring worm</name>
    <dbReference type="NCBI Taxonomy" id="6269"/>
    <lineage>
        <taxon>Eukaryota</taxon>
        <taxon>Metazoa</taxon>
        <taxon>Ecdysozoa</taxon>
        <taxon>Nematoda</taxon>
        <taxon>Chromadorea</taxon>
        <taxon>Rhabditida</taxon>
        <taxon>Spirurina</taxon>
        <taxon>Ascaridomorpha</taxon>
        <taxon>Ascaridoidea</taxon>
        <taxon>Anisakidae</taxon>
        <taxon>Anisakis</taxon>
        <taxon>Anisakis simplex complex</taxon>
    </lineage>
</organism>
<name>A0A0M3JEZ1_ANISI</name>
<dbReference type="AlphaFoldDB" id="A0A0M3JEZ1"/>
<proteinExistence type="predicted"/>
<evidence type="ECO:0000313" key="4">
    <source>
        <dbReference type="WBParaSite" id="ASIM_0000619001-mRNA-1"/>
    </source>
</evidence>
<reference evidence="4" key="1">
    <citation type="submission" date="2017-02" db="UniProtKB">
        <authorList>
            <consortium name="WormBaseParasite"/>
        </authorList>
    </citation>
    <scope>IDENTIFICATION</scope>
</reference>
<dbReference type="EMBL" id="UYRR01012408">
    <property type="protein sequence ID" value="VDK26347.1"/>
    <property type="molecule type" value="Genomic_DNA"/>
</dbReference>
<protein>
    <submittedName>
        <fullName evidence="4">WWE domain-containing protein</fullName>
    </submittedName>
</protein>
<dbReference type="WBParaSite" id="ASIM_0000619001-mRNA-1">
    <property type="protein sequence ID" value="ASIM_0000619001-mRNA-1"/>
    <property type="gene ID" value="ASIM_0000619001"/>
</dbReference>
<reference evidence="2 3" key="2">
    <citation type="submission" date="2018-11" db="EMBL/GenBank/DDBJ databases">
        <authorList>
            <consortium name="Pathogen Informatics"/>
        </authorList>
    </citation>
    <scope>NUCLEOTIDE SEQUENCE [LARGE SCALE GENOMIC DNA]</scope>
</reference>
<feature type="compositionally biased region" description="Basic and acidic residues" evidence="1">
    <location>
        <begin position="82"/>
        <end position="102"/>
    </location>
</feature>
<dbReference type="Proteomes" id="UP000267096">
    <property type="component" value="Unassembled WGS sequence"/>
</dbReference>
<keyword evidence="3" id="KW-1185">Reference proteome</keyword>
<feature type="region of interest" description="Disordered" evidence="1">
    <location>
        <begin position="71"/>
        <end position="104"/>
    </location>
</feature>
<accession>A0A0M3JEZ1</accession>
<gene>
    <name evidence="2" type="ORF">ASIM_LOCUS5974</name>
</gene>
<evidence type="ECO:0000313" key="2">
    <source>
        <dbReference type="EMBL" id="VDK26347.1"/>
    </source>
</evidence>
<evidence type="ECO:0000256" key="1">
    <source>
        <dbReference type="SAM" id="MobiDB-lite"/>
    </source>
</evidence>
<sequence length="135" mass="15746">MSKQSWWCEPQFSGFWNRYQAASEWVNIHRQAVNAAKCTVCLDNRDQNKTDGEETVRCGFDEVIYCAGDINESSTEDEDYDQDGHLRDCGDQGERGDNWHSEVEEEWIVENNDDGEMDEDLAEFLRQSAEHRKRS</sequence>
<evidence type="ECO:0000313" key="3">
    <source>
        <dbReference type="Proteomes" id="UP000267096"/>
    </source>
</evidence>